<evidence type="ECO:0000313" key="2">
    <source>
        <dbReference type="Proteomes" id="UP000002009"/>
    </source>
</evidence>
<dbReference type="EMBL" id="CP001330">
    <property type="protein sequence ID" value="ACO66177.1"/>
    <property type="molecule type" value="Genomic_DNA"/>
</dbReference>
<dbReference type="AlphaFoldDB" id="C1EE63"/>
<dbReference type="OMA" id="WEWFNNA"/>
<evidence type="ECO:0000313" key="1">
    <source>
        <dbReference type="EMBL" id="ACO66177.1"/>
    </source>
</evidence>
<keyword evidence="2" id="KW-1185">Reference proteome</keyword>
<organism evidence="1 2">
    <name type="scientific">Micromonas commoda (strain RCC299 / NOUM17 / CCMP2709)</name>
    <name type="common">Picoplanktonic green alga</name>
    <dbReference type="NCBI Taxonomy" id="296587"/>
    <lineage>
        <taxon>Eukaryota</taxon>
        <taxon>Viridiplantae</taxon>
        <taxon>Chlorophyta</taxon>
        <taxon>Mamiellophyceae</taxon>
        <taxon>Mamiellales</taxon>
        <taxon>Mamiellaceae</taxon>
        <taxon>Micromonas</taxon>
    </lineage>
</organism>
<dbReference type="KEGG" id="mis:MICPUN_62513"/>
<proteinExistence type="predicted"/>
<accession>C1EE63</accession>
<protein>
    <submittedName>
        <fullName evidence="1">Uncharacterized protein</fullName>
    </submittedName>
</protein>
<sequence length="79" mass="8238">MSTLVGTPVVAPVKAVRAVRSTRVVAAGTKTVSKPKAKAGAKKSFGEWLLDKACRDSSVIGAGYEDDLKSGKYKKGGKK</sequence>
<gene>
    <name evidence="1" type="ORF">MICPUN_62513</name>
</gene>
<dbReference type="GeneID" id="8247648"/>
<dbReference type="Proteomes" id="UP000002009">
    <property type="component" value="Chromosome 11"/>
</dbReference>
<reference evidence="1 2" key="1">
    <citation type="journal article" date="2009" name="Science">
        <title>Green evolution and dynamic adaptations revealed by genomes of the marine picoeukaryotes Micromonas.</title>
        <authorList>
            <person name="Worden A.Z."/>
            <person name="Lee J.H."/>
            <person name="Mock T."/>
            <person name="Rouze P."/>
            <person name="Simmons M.P."/>
            <person name="Aerts A.L."/>
            <person name="Allen A.E."/>
            <person name="Cuvelier M.L."/>
            <person name="Derelle E."/>
            <person name="Everett M.V."/>
            <person name="Foulon E."/>
            <person name="Grimwood J."/>
            <person name="Gundlach H."/>
            <person name="Henrissat B."/>
            <person name="Napoli C."/>
            <person name="McDonald S.M."/>
            <person name="Parker M.S."/>
            <person name="Rombauts S."/>
            <person name="Salamov A."/>
            <person name="Von Dassow P."/>
            <person name="Badger J.H."/>
            <person name="Coutinho P.M."/>
            <person name="Demir E."/>
            <person name="Dubchak I."/>
            <person name="Gentemann C."/>
            <person name="Eikrem W."/>
            <person name="Gready J.E."/>
            <person name="John U."/>
            <person name="Lanier W."/>
            <person name="Lindquist E.A."/>
            <person name="Lucas S."/>
            <person name="Mayer K.F."/>
            <person name="Moreau H."/>
            <person name="Not F."/>
            <person name="Otillar R."/>
            <person name="Panaud O."/>
            <person name="Pangilinan J."/>
            <person name="Paulsen I."/>
            <person name="Piegu B."/>
            <person name="Poliakov A."/>
            <person name="Robbens S."/>
            <person name="Schmutz J."/>
            <person name="Toulza E."/>
            <person name="Wyss T."/>
            <person name="Zelensky A."/>
            <person name="Zhou K."/>
            <person name="Armbrust E.V."/>
            <person name="Bhattacharya D."/>
            <person name="Goodenough U.W."/>
            <person name="Van de Peer Y."/>
            <person name="Grigoriev I.V."/>
        </authorList>
    </citation>
    <scope>NUCLEOTIDE SEQUENCE [LARGE SCALE GENOMIC DNA]</scope>
    <source>
        <strain evidence="2">RCC299 / NOUM17</strain>
    </source>
</reference>
<name>C1EE63_MICCC</name>
<dbReference type="InParanoid" id="C1EE63"/>
<dbReference type="RefSeq" id="XP_002504919.1">
    <property type="nucleotide sequence ID" value="XM_002504873.1"/>
</dbReference>